<dbReference type="SUPFAM" id="SSF53474">
    <property type="entry name" value="alpha/beta-Hydrolases"/>
    <property type="match status" value="1"/>
</dbReference>
<dbReference type="PANTHER" id="PTHR43722">
    <property type="entry name" value="PROLINE IMINOPEPTIDASE"/>
    <property type="match status" value="1"/>
</dbReference>
<evidence type="ECO:0000259" key="1">
    <source>
        <dbReference type="Pfam" id="PF00561"/>
    </source>
</evidence>
<dbReference type="InterPro" id="IPR005944">
    <property type="entry name" value="Pro_iminopeptidase"/>
</dbReference>
<evidence type="ECO:0000313" key="3">
    <source>
        <dbReference type="Proteomes" id="UP001595882"/>
    </source>
</evidence>
<dbReference type="Gene3D" id="3.40.50.1820">
    <property type="entry name" value="alpha/beta hydrolase"/>
    <property type="match status" value="1"/>
</dbReference>
<dbReference type="RefSeq" id="WP_390254099.1">
    <property type="nucleotide sequence ID" value="NZ_JBHSDT010000008.1"/>
</dbReference>
<proteinExistence type="predicted"/>
<keyword evidence="3" id="KW-1185">Reference proteome</keyword>
<organism evidence="2 3">
    <name type="scientific">Gracilibacillus xinjiangensis</name>
    <dbReference type="NCBI Taxonomy" id="1193282"/>
    <lineage>
        <taxon>Bacteria</taxon>
        <taxon>Bacillati</taxon>
        <taxon>Bacillota</taxon>
        <taxon>Bacilli</taxon>
        <taxon>Bacillales</taxon>
        <taxon>Bacillaceae</taxon>
        <taxon>Gracilibacillus</taxon>
    </lineage>
</organism>
<gene>
    <name evidence="2" type="ORF">ACFOY7_13510</name>
</gene>
<dbReference type="InterPro" id="IPR000073">
    <property type="entry name" value="AB_hydrolase_1"/>
</dbReference>
<protein>
    <submittedName>
        <fullName evidence="2">Alpha/beta fold hydrolase</fullName>
    </submittedName>
</protein>
<evidence type="ECO:0000313" key="2">
    <source>
        <dbReference type="EMBL" id="MFC4404086.1"/>
    </source>
</evidence>
<dbReference type="EMBL" id="JBHSDT010000008">
    <property type="protein sequence ID" value="MFC4404086.1"/>
    <property type="molecule type" value="Genomic_DNA"/>
</dbReference>
<dbReference type="InterPro" id="IPR029058">
    <property type="entry name" value="AB_hydrolase_fold"/>
</dbReference>
<dbReference type="Proteomes" id="UP001595882">
    <property type="component" value="Unassembled WGS sequence"/>
</dbReference>
<dbReference type="PANTHER" id="PTHR43722:SF1">
    <property type="entry name" value="PROLINE IMINOPEPTIDASE"/>
    <property type="match status" value="1"/>
</dbReference>
<sequence>MAIDQRGVLRSDAIDKNKDVGLKDIIADCEAIRIELGIQEWVVLGHSFGGYLAMKYAYEYPNFVKKVIYEAPSFDLGLSAKSLIKNAISLLEKESKMNYLTEYTRYMDGSSSSKEIWKALGNIYKELSGEKKDKLYLKSLEPCELNHISKFRRNG</sequence>
<keyword evidence="2" id="KW-0378">Hydrolase</keyword>
<feature type="domain" description="AB hydrolase-1" evidence="1">
    <location>
        <begin position="2"/>
        <end position="72"/>
    </location>
</feature>
<name>A0ABV8WZP2_9BACI</name>
<reference evidence="3" key="1">
    <citation type="journal article" date="2019" name="Int. J. Syst. Evol. Microbiol.">
        <title>The Global Catalogue of Microorganisms (GCM) 10K type strain sequencing project: providing services to taxonomists for standard genome sequencing and annotation.</title>
        <authorList>
            <consortium name="The Broad Institute Genomics Platform"/>
            <consortium name="The Broad Institute Genome Sequencing Center for Infectious Disease"/>
            <person name="Wu L."/>
            <person name="Ma J."/>
        </authorList>
    </citation>
    <scope>NUCLEOTIDE SEQUENCE [LARGE SCALE GENOMIC DNA]</scope>
    <source>
        <strain evidence="3">CCUG 37865</strain>
    </source>
</reference>
<comment type="caution">
    <text evidence="2">The sequence shown here is derived from an EMBL/GenBank/DDBJ whole genome shotgun (WGS) entry which is preliminary data.</text>
</comment>
<dbReference type="GO" id="GO:0016787">
    <property type="term" value="F:hydrolase activity"/>
    <property type="evidence" value="ECO:0007669"/>
    <property type="project" value="UniProtKB-KW"/>
</dbReference>
<accession>A0ABV8WZP2</accession>
<dbReference type="Pfam" id="PF00561">
    <property type="entry name" value="Abhydrolase_1"/>
    <property type="match status" value="1"/>
</dbReference>